<dbReference type="PANTHER" id="PTHR39201:SF1">
    <property type="entry name" value="FLAVODOXIN-LIKE DOMAIN-CONTAINING PROTEIN"/>
    <property type="match status" value="1"/>
</dbReference>
<gene>
    <name evidence="4" type="ORF">H8696_10640</name>
</gene>
<dbReference type="Pfam" id="PF12682">
    <property type="entry name" value="Flavodoxin_4"/>
    <property type="match status" value="1"/>
</dbReference>
<dbReference type="InterPro" id="IPR029039">
    <property type="entry name" value="Flavoprotein-like_sf"/>
</dbReference>
<dbReference type="PROSITE" id="PS51257">
    <property type="entry name" value="PROKAR_LIPOPROTEIN"/>
    <property type="match status" value="1"/>
</dbReference>
<reference evidence="4" key="1">
    <citation type="submission" date="2020-08" db="EMBL/GenBank/DDBJ databases">
        <title>Genome public.</title>
        <authorList>
            <person name="Liu C."/>
            <person name="Sun Q."/>
        </authorList>
    </citation>
    <scope>NUCLEOTIDE SEQUENCE</scope>
    <source>
        <strain evidence="4">NSJ-53</strain>
    </source>
</reference>
<feature type="region of interest" description="Disordered" evidence="1">
    <location>
        <begin position="21"/>
        <end position="71"/>
    </location>
</feature>
<dbReference type="Proteomes" id="UP000623172">
    <property type="component" value="Unassembled WGS sequence"/>
</dbReference>
<dbReference type="InterPro" id="IPR008254">
    <property type="entry name" value="Flavodoxin/NO_synth"/>
</dbReference>
<evidence type="ECO:0000313" key="5">
    <source>
        <dbReference type="Proteomes" id="UP000623172"/>
    </source>
</evidence>
<dbReference type="EMBL" id="JACRSR010000006">
    <property type="protein sequence ID" value="MBC8532301.1"/>
    <property type="molecule type" value="Genomic_DNA"/>
</dbReference>
<accession>A0A926D6S4</accession>
<feature type="signal peptide" evidence="2">
    <location>
        <begin position="1"/>
        <end position="18"/>
    </location>
</feature>
<evidence type="ECO:0000313" key="4">
    <source>
        <dbReference type="EMBL" id="MBC8532301.1"/>
    </source>
</evidence>
<dbReference type="GO" id="GO:0010181">
    <property type="term" value="F:FMN binding"/>
    <property type="evidence" value="ECO:0007669"/>
    <property type="project" value="InterPro"/>
</dbReference>
<keyword evidence="5" id="KW-1185">Reference proteome</keyword>
<proteinExistence type="predicted"/>
<feature type="chain" id="PRO_5037527429" evidence="2">
    <location>
        <begin position="19"/>
        <end position="231"/>
    </location>
</feature>
<feature type="compositionally biased region" description="Low complexity" evidence="1">
    <location>
        <begin position="21"/>
        <end position="47"/>
    </location>
</feature>
<organism evidence="4 5">
    <name type="scientific">Gehongia tenuis</name>
    <dbReference type="NCBI Taxonomy" id="2763655"/>
    <lineage>
        <taxon>Bacteria</taxon>
        <taxon>Bacillati</taxon>
        <taxon>Bacillota</taxon>
        <taxon>Clostridia</taxon>
        <taxon>Christensenellales</taxon>
        <taxon>Christensenellaceae</taxon>
        <taxon>Gehongia</taxon>
    </lineage>
</organism>
<evidence type="ECO:0000256" key="2">
    <source>
        <dbReference type="SAM" id="SignalP"/>
    </source>
</evidence>
<feature type="domain" description="Flavodoxin-like" evidence="3">
    <location>
        <begin position="75"/>
        <end position="231"/>
    </location>
</feature>
<dbReference type="PROSITE" id="PS50902">
    <property type="entry name" value="FLAVODOXIN_LIKE"/>
    <property type="match status" value="1"/>
</dbReference>
<dbReference type="PANTHER" id="PTHR39201">
    <property type="entry name" value="EXPORTED PROTEIN-RELATED"/>
    <property type="match status" value="1"/>
</dbReference>
<protein>
    <submittedName>
        <fullName evidence="4">NAD(P)H-dependent oxidoreductase</fullName>
    </submittedName>
</protein>
<dbReference type="SUPFAM" id="SSF52218">
    <property type="entry name" value="Flavoproteins"/>
    <property type="match status" value="1"/>
</dbReference>
<dbReference type="InterPro" id="IPR001226">
    <property type="entry name" value="Flavodoxin_CS"/>
</dbReference>
<dbReference type="AlphaFoldDB" id="A0A926D6S4"/>
<comment type="caution">
    <text evidence="4">The sequence shown here is derived from an EMBL/GenBank/DDBJ whole genome shotgun (WGS) entry which is preliminary data.</text>
</comment>
<dbReference type="GO" id="GO:0009055">
    <property type="term" value="F:electron transfer activity"/>
    <property type="evidence" value="ECO:0007669"/>
    <property type="project" value="InterPro"/>
</dbReference>
<dbReference type="GO" id="GO:0016651">
    <property type="term" value="F:oxidoreductase activity, acting on NAD(P)H"/>
    <property type="evidence" value="ECO:0007669"/>
    <property type="project" value="UniProtKB-ARBA"/>
</dbReference>
<dbReference type="PROSITE" id="PS00201">
    <property type="entry name" value="FLAVODOXIN"/>
    <property type="match status" value="1"/>
</dbReference>
<sequence length="231" mass="24477">MKKILAFVLTLTMVFALAACGNSNSSESDPSQDGSSAAPSQTEPSSTPEEKPSSSENVTQTEEPSESETEAGSNALVVYFSWSGNTEAVANEIAAQTGADVFEITPAEPYTDDYDTLLDIAQEEQASDARPAIAETVEDFAQYDVVYFGFPNWWGDMPMILYTFLDNYDFSGKTIAPFVTSGGSGFSSTISAIESLEPDATVVDGLSLSSSAAAEPSDEVTEWLSSAGLTE</sequence>
<keyword evidence="2" id="KW-0732">Signal</keyword>
<dbReference type="RefSeq" id="WP_249317413.1">
    <property type="nucleotide sequence ID" value="NZ_JACRSR010000006.1"/>
</dbReference>
<evidence type="ECO:0000256" key="1">
    <source>
        <dbReference type="SAM" id="MobiDB-lite"/>
    </source>
</evidence>
<dbReference type="Gene3D" id="3.40.50.360">
    <property type="match status" value="1"/>
</dbReference>
<evidence type="ECO:0000259" key="3">
    <source>
        <dbReference type="PROSITE" id="PS50902"/>
    </source>
</evidence>
<name>A0A926D6S4_9FIRM</name>